<evidence type="ECO:0000256" key="9">
    <source>
        <dbReference type="SAM" id="SignalP"/>
    </source>
</evidence>
<dbReference type="InterPro" id="IPR010920">
    <property type="entry name" value="LSM_dom_sf"/>
</dbReference>
<keyword evidence="7" id="KW-0175">Coiled coil</keyword>
<feature type="transmembrane region" description="Helical" evidence="8">
    <location>
        <begin position="529"/>
        <end position="549"/>
    </location>
</feature>
<organism evidence="13 14">
    <name type="scientific">Beggiatoa alba B18LD</name>
    <dbReference type="NCBI Taxonomy" id="395493"/>
    <lineage>
        <taxon>Bacteria</taxon>
        <taxon>Pseudomonadati</taxon>
        <taxon>Pseudomonadota</taxon>
        <taxon>Gammaproteobacteria</taxon>
        <taxon>Thiotrichales</taxon>
        <taxon>Thiotrichaceae</taxon>
        <taxon>Beggiatoa</taxon>
    </lineage>
</organism>
<evidence type="ECO:0000256" key="7">
    <source>
        <dbReference type="SAM" id="Coils"/>
    </source>
</evidence>
<dbReference type="InterPro" id="IPR052702">
    <property type="entry name" value="MscS-like_channel"/>
</dbReference>
<sequence>MFRYHAVFYLLLFAIMHLASAEPSPPPQPLPTETSVTKMQNFPPVLTTTGVAERKKVIQDNWTALRYSHDAIAVLRKQIDTKINGLDSLSITLPLLESAEIDKDAASIELEKIRQEYKTTDETIFAQKNAHREVNQQLAELQKTPLNNPDEIQRQQQQISELRTQAEAQRATIEVEEEFLKVMQERVNIAQARLGLLAEWHNALNKVYQERQKISLETQLQQNKQRYQSLAVELRQQLTKKQELDPFKSNFALEAKLQEADEMTQYVVYDFRRLVLHKEILQFNQYLTKNLTEDDSEIVEANLREMLLETEKIKAELRGIQQSLETRVKLLQQQMEIFNKRNETLKGETLKDNQEAGKLIKALAEKFQQQSVEMGVLLQTAETLMTQLTSVYQSSVTRLLLRQRNLPDSSAEWQALLTDFSRIPSLLLAEYRLTIQGFHRTFEQTPLQRWSLLILGVTVWLTLFIWIRQVLFRLFNQLTETGQRSFAANLFLTGLRLLHFNAIGIAITGIFFLLLWLTQPTTNTVLVSLSFVFLWFGIKVPINILWLLLSSKLLTKTPNRSKTYQQLRIFIILFAIVAVITSLGHILPITSVTRDLLDTGFMLFLSVALIPTMHIRSVLLSLLENMVKGYWLLVIRFSSLLAPLAIIAVSLLGLLGYLNLGWYVAKHLTLSLLVIVGWLTIRGLLIDFTNVLKNLALKHSKWGLLWTQDIIPLVQKIVFIILFLVMLFALFLLNGWYTDFAVRSTIETVLAYPLFTINEAKITVNVIMIALITLWFVFWFGSWARQITYRWIYIGINDLGVRHSLSVFTQYVVVLIGLMVVFQVLGLDLTTLTIFAGALGVGLGFGLQTIFNNFISGIILLAERPLKTGDLVNIGDKYEGEVANIGIRALVVRKWDNQEVIVPNSDIITSSFTNWTHSDDIVRFTLRLRISYDSDPHQVIEILKKVLKESPDVVPEPPLSQVNLWEFGDSWMVFRVDYHINVRTNSVLQSRNRIALKIWDSLKQAGIRMSYPQHELYVKNLLTERAETQDLFDEPKDYNGLA</sequence>
<keyword evidence="6 8" id="KW-0472">Membrane</keyword>
<dbReference type="OrthoDB" id="9799209at2"/>
<protein>
    <submittedName>
        <fullName evidence="13">Small-conductance mechanosensitive channel</fullName>
    </submittedName>
</protein>
<dbReference type="InterPro" id="IPR006685">
    <property type="entry name" value="MscS_channel_2nd"/>
</dbReference>
<feature type="domain" description="Mechanosensitive ion channel MscS C-terminal" evidence="11">
    <location>
        <begin position="928"/>
        <end position="1009"/>
    </location>
</feature>
<feature type="domain" description="Mechanosensitive ion channel transmembrane helices 2/3" evidence="12">
    <location>
        <begin position="811"/>
        <end position="848"/>
    </location>
</feature>
<gene>
    <name evidence="13" type="ORF">BegalDRAFT_1494</name>
</gene>
<reference evidence="13 14" key="1">
    <citation type="submission" date="2011-11" db="EMBL/GenBank/DDBJ databases">
        <title>Improved High-Quality Draft sequence of Beggiatoa alba B18lD.</title>
        <authorList>
            <consortium name="US DOE Joint Genome Institute"/>
            <person name="Lucas S."/>
            <person name="Han J."/>
            <person name="Lapidus A."/>
            <person name="Cheng J.-F."/>
            <person name="Goodwin L."/>
            <person name="Pitluck S."/>
            <person name="Peters L."/>
            <person name="Mikhailova N."/>
            <person name="Held B."/>
            <person name="Detter J.C."/>
            <person name="Han C."/>
            <person name="Tapia R."/>
            <person name="Land M."/>
            <person name="Hauser L."/>
            <person name="Kyrpides N."/>
            <person name="Ivanova N."/>
            <person name="Pagani I."/>
            <person name="Samuel K."/>
            <person name="Teske A."/>
            <person name="Mueller J."/>
            <person name="Woyke T."/>
        </authorList>
    </citation>
    <scope>NUCLEOTIDE SEQUENCE [LARGE SCALE GENOMIC DNA]</scope>
    <source>
        <strain evidence="13 14">B18LD</strain>
    </source>
</reference>
<accession>I3CFI8</accession>
<dbReference type="SUPFAM" id="SSF82861">
    <property type="entry name" value="Mechanosensitive channel protein MscS (YggB), transmembrane region"/>
    <property type="match status" value="1"/>
</dbReference>
<dbReference type="Pfam" id="PF21082">
    <property type="entry name" value="MS_channel_3rd"/>
    <property type="match status" value="1"/>
</dbReference>
<dbReference type="AlphaFoldDB" id="I3CFI8"/>
<feature type="transmembrane region" description="Helical" evidence="8">
    <location>
        <begin position="630"/>
        <end position="658"/>
    </location>
</feature>
<evidence type="ECO:0000256" key="3">
    <source>
        <dbReference type="ARBA" id="ARBA00022475"/>
    </source>
</evidence>
<dbReference type="Gene3D" id="3.30.70.100">
    <property type="match status" value="1"/>
</dbReference>
<evidence type="ECO:0000256" key="1">
    <source>
        <dbReference type="ARBA" id="ARBA00004651"/>
    </source>
</evidence>
<feature type="transmembrane region" description="Helical" evidence="8">
    <location>
        <begin position="832"/>
        <end position="861"/>
    </location>
</feature>
<dbReference type="PANTHER" id="PTHR30347">
    <property type="entry name" value="POTASSIUM CHANNEL RELATED"/>
    <property type="match status" value="1"/>
</dbReference>
<dbReference type="Pfam" id="PF21088">
    <property type="entry name" value="MS_channel_1st"/>
    <property type="match status" value="1"/>
</dbReference>
<dbReference type="STRING" id="395493.BegalDRAFT_1494"/>
<dbReference type="GO" id="GO:0008381">
    <property type="term" value="F:mechanosensitive monoatomic ion channel activity"/>
    <property type="evidence" value="ECO:0007669"/>
    <property type="project" value="UniProtKB-ARBA"/>
</dbReference>
<feature type="signal peptide" evidence="9">
    <location>
        <begin position="1"/>
        <end position="21"/>
    </location>
</feature>
<dbReference type="InterPro" id="IPR011014">
    <property type="entry name" value="MscS_channel_TM-2"/>
</dbReference>
<name>I3CFI8_9GAMM</name>
<evidence type="ECO:0000259" key="12">
    <source>
        <dbReference type="Pfam" id="PF21088"/>
    </source>
</evidence>
<feature type="transmembrane region" description="Helical" evidence="8">
    <location>
        <begin position="670"/>
        <end position="692"/>
    </location>
</feature>
<dbReference type="EMBL" id="JH600070">
    <property type="protein sequence ID" value="EIJ42381.1"/>
    <property type="molecule type" value="Genomic_DNA"/>
</dbReference>
<feature type="transmembrane region" description="Helical" evidence="8">
    <location>
        <begin position="601"/>
        <end position="623"/>
    </location>
</feature>
<feature type="transmembrane region" description="Helical" evidence="8">
    <location>
        <begin position="488"/>
        <end position="517"/>
    </location>
</feature>
<evidence type="ECO:0000313" key="13">
    <source>
        <dbReference type="EMBL" id="EIJ42381.1"/>
    </source>
</evidence>
<evidence type="ECO:0000256" key="5">
    <source>
        <dbReference type="ARBA" id="ARBA00022989"/>
    </source>
</evidence>
<keyword evidence="3" id="KW-1003">Cell membrane</keyword>
<evidence type="ECO:0000259" key="11">
    <source>
        <dbReference type="Pfam" id="PF21082"/>
    </source>
</evidence>
<keyword evidence="5 8" id="KW-1133">Transmembrane helix</keyword>
<evidence type="ECO:0000256" key="6">
    <source>
        <dbReference type="ARBA" id="ARBA00023136"/>
    </source>
</evidence>
<evidence type="ECO:0000259" key="10">
    <source>
        <dbReference type="Pfam" id="PF00924"/>
    </source>
</evidence>
<dbReference type="HOGENOM" id="CLU_292352_0_0_6"/>
<keyword evidence="14" id="KW-1185">Reference proteome</keyword>
<feature type="transmembrane region" description="Helical" evidence="8">
    <location>
        <begin position="450"/>
        <end position="467"/>
    </location>
</feature>
<dbReference type="InterPro" id="IPR049278">
    <property type="entry name" value="MS_channel_C"/>
</dbReference>
<feature type="domain" description="Mechanosensitive ion channel MscS" evidence="10">
    <location>
        <begin position="849"/>
        <end position="917"/>
    </location>
</feature>
<dbReference type="InterPro" id="IPR023408">
    <property type="entry name" value="MscS_beta-dom_sf"/>
</dbReference>
<proteinExistence type="inferred from homology"/>
<comment type="similarity">
    <text evidence="2">Belongs to the MscS (TC 1.A.23) family.</text>
</comment>
<feature type="coiled-coil region" evidence="7">
    <location>
        <begin position="96"/>
        <end position="123"/>
    </location>
</feature>
<dbReference type="InterPro" id="IPR049142">
    <property type="entry name" value="MS_channel_1st"/>
</dbReference>
<feature type="coiled-coil region" evidence="7">
    <location>
        <begin position="217"/>
        <end position="244"/>
    </location>
</feature>
<feature type="transmembrane region" description="Helical" evidence="8">
    <location>
        <begin position="805"/>
        <end position="826"/>
    </location>
</feature>
<dbReference type="PANTHER" id="PTHR30347:SF1">
    <property type="entry name" value="MECHANOSENSITIVE CHANNEL MSCK"/>
    <property type="match status" value="1"/>
</dbReference>
<dbReference type="RefSeq" id="WP_002685252.1">
    <property type="nucleotide sequence ID" value="NZ_JH600070.1"/>
</dbReference>
<evidence type="ECO:0000313" key="14">
    <source>
        <dbReference type="Proteomes" id="UP000005744"/>
    </source>
</evidence>
<dbReference type="Gene3D" id="2.30.30.60">
    <property type="match status" value="1"/>
</dbReference>
<feature type="transmembrane region" description="Helical" evidence="8">
    <location>
        <begin position="762"/>
        <end position="784"/>
    </location>
</feature>
<evidence type="ECO:0000256" key="4">
    <source>
        <dbReference type="ARBA" id="ARBA00022692"/>
    </source>
</evidence>
<keyword evidence="9" id="KW-0732">Signal</keyword>
<evidence type="ECO:0000256" key="2">
    <source>
        <dbReference type="ARBA" id="ARBA00008017"/>
    </source>
</evidence>
<feature type="chain" id="PRO_5003669186" evidence="9">
    <location>
        <begin position="22"/>
        <end position="1042"/>
    </location>
</feature>
<dbReference type="Pfam" id="PF00924">
    <property type="entry name" value="MS_channel_2nd"/>
    <property type="match status" value="1"/>
</dbReference>
<evidence type="ECO:0000256" key="8">
    <source>
        <dbReference type="SAM" id="Phobius"/>
    </source>
</evidence>
<keyword evidence="4 8" id="KW-0812">Transmembrane</keyword>
<dbReference type="InterPro" id="IPR011066">
    <property type="entry name" value="MscS_channel_C_sf"/>
</dbReference>
<feature type="transmembrane region" description="Helical" evidence="8">
    <location>
        <begin position="569"/>
        <end position="589"/>
    </location>
</feature>
<dbReference type="Proteomes" id="UP000005744">
    <property type="component" value="Unassembled WGS sequence"/>
</dbReference>
<dbReference type="GO" id="GO:0005886">
    <property type="term" value="C:plasma membrane"/>
    <property type="evidence" value="ECO:0007669"/>
    <property type="project" value="UniProtKB-SubCell"/>
</dbReference>
<dbReference type="SUPFAM" id="SSF82689">
    <property type="entry name" value="Mechanosensitive channel protein MscS (YggB), C-terminal domain"/>
    <property type="match status" value="1"/>
</dbReference>
<comment type="subcellular location">
    <subcellularLocation>
        <location evidence="1">Cell membrane</location>
        <topology evidence="1">Multi-pass membrane protein</topology>
    </subcellularLocation>
</comment>
<feature type="coiled-coil region" evidence="7">
    <location>
        <begin position="314"/>
        <end position="348"/>
    </location>
</feature>
<dbReference type="Gene3D" id="1.10.287.1260">
    <property type="match status" value="1"/>
</dbReference>
<dbReference type="eggNOG" id="COG3264">
    <property type="taxonomic scope" value="Bacteria"/>
</dbReference>
<feature type="transmembrane region" description="Helical" evidence="8">
    <location>
        <begin position="713"/>
        <end position="733"/>
    </location>
</feature>
<dbReference type="SUPFAM" id="SSF50182">
    <property type="entry name" value="Sm-like ribonucleoproteins"/>
    <property type="match status" value="1"/>
</dbReference>